<dbReference type="Proteomes" id="UP000509345">
    <property type="component" value="Chromosome"/>
</dbReference>
<accession>A0A7H8MLF4</accession>
<proteinExistence type="predicted"/>
<protein>
    <submittedName>
        <fullName evidence="1">Uncharacterized protein</fullName>
    </submittedName>
</protein>
<dbReference type="AlphaFoldDB" id="A0A7H8MLF4"/>
<sequence length="190" mass="21199">MAGEHPGVLTAHLPHQVDVEFAGGGKGNLVVEDIQFLAVPHDKFLHAHNPVVRHFFARSDGGRMEFIWNPGRVGHAVHGLENVALAFRYTLLFGDMVKSIRQKHNQSGIPMGDLGTGEMDDHTYQTVDQIWDGAYATQYGLSAYTFGAHALQDLVGWITDNPQKGYYAVRNGWPVGDPVILHEIRRRDLY</sequence>
<name>A0A7H8MLF4_STRMI</name>
<gene>
    <name evidence="1" type="ORF">HUT09_11420</name>
</gene>
<organism evidence="1 2">
    <name type="scientific">Streptomyces microflavus</name>
    <name type="common">Streptomyces lipmanii</name>
    <dbReference type="NCBI Taxonomy" id="1919"/>
    <lineage>
        <taxon>Bacteria</taxon>
        <taxon>Bacillati</taxon>
        <taxon>Actinomycetota</taxon>
        <taxon>Actinomycetes</taxon>
        <taxon>Kitasatosporales</taxon>
        <taxon>Streptomycetaceae</taxon>
        <taxon>Streptomyces</taxon>
    </lineage>
</organism>
<reference evidence="1 2" key="1">
    <citation type="submission" date="2020-06" db="EMBL/GenBank/DDBJ databases">
        <title>Genome mining for natural products.</title>
        <authorList>
            <person name="Zhang B."/>
            <person name="Shi J."/>
            <person name="Ge H."/>
        </authorList>
    </citation>
    <scope>NUCLEOTIDE SEQUENCE [LARGE SCALE GENOMIC DNA]</scope>
    <source>
        <strain evidence="1 2">NA06532</strain>
    </source>
</reference>
<dbReference type="RefSeq" id="WP_176143679.1">
    <property type="nucleotide sequence ID" value="NZ_CP054926.1"/>
</dbReference>
<evidence type="ECO:0000313" key="2">
    <source>
        <dbReference type="Proteomes" id="UP000509345"/>
    </source>
</evidence>
<evidence type="ECO:0000313" key="1">
    <source>
        <dbReference type="EMBL" id="QKW43116.1"/>
    </source>
</evidence>
<dbReference type="EMBL" id="CP054926">
    <property type="protein sequence ID" value="QKW43116.1"/>
    <property type="molecule type" value="Genomic_DNA"/>
</dbReference>
<dbReference type="GeneID" id="87631826"/>